<dbReference type="InterPro" id="IPR002178">
    <property type="entry name" value="PTS_EIIA_type-2_dom"/>
</dbReference>
<organism evidence="17 18">
    <name type="scientific">Bacillus thuringiensis serovar mexicanensis</name>
    <dbReference type="NCBI Taxonomy" id="180868"/>
    <lineage>
        <taxon>Bacteria</taxon>
        <taxon>Bacillati</taxon>
        <taxon>Bacillota</taxon>
        <taxon>Bacilli</taxon>
        <taxon>Bacillales</taxon>
        <taxon>Bacillaceae</taxon>
        <taxon>Bacillus</taxon>
        <taxon>Bacillus cereus group</taxon>
    </lineage>
</organism>
<dbReference type="GO" id="GO:0005351">
    <property type="term" value="F:carbohydrate:proton symporter activity"/>
    <property type="evidence" value="ECO:0007669"/>
    <property type="project" value="InterPro"/>
</dbReference>
<dbReference type="PANTHER" id="PTHR30505">
    <property type="entry name" value="FRUCTOSE-LIKE PERMEASE"/>
    <property type="match status" value="1"/>
</dbReference>
<evidence type="ECO:0000313" key="17">
    <source>
        <dbReference type="EMBL" id="OTW44591.1"/>
    </source>
</evidence>
<evidence type="ECO:0000256" key="13">
    <source>
        <dbReference type="SAM" id="Phobius"/>
    </source>
</evidence>
<feature type="transmembrane region" description="Helical" evidence="13">
    <location>
        <begin position="436"/>
        <end position="457"/>
    </location>
</feature>
<keyword evidence="9 13" id="KW-0812">Transmembrane</keyword>
<dbReference type="RefSeq" id="WP_000770299.1">
    <property type="nucleotide sequence ID" value="NZ_NFCF01000111.1"/>
</dbReference>
<comment type="subcellular location">
    <subcellularLocation>
        <location evidence="1">Cell inner membrane</location>
        <topology evidence="1">Multi-pass membrane protein</topology>
    </subcellularLocation>
    <subcellularLocation>
        <location evidence="2">Cytoplasm</location>
    </subcellularLocation>
</comment>
<evidence type="ECO:0000256" key="2">
    <source>
        <dbReference type="ARBA" id="ARBA00004496"/>
    </source>
</evidence>
<evidence type="ECO:0000256" key="10">
    <source>
        <dbReference type="ARBA" id="ARBA00022777"/>
    </source>
</evidence>
<dbReference type="AlphaFoldDB" id="A0A242VZL8"/>
<dbReference type="NCBIfam" id="TIGR00829">
    <property type="entry name" value="FRU"/>
    <property type="match status" value="1"/>
</dbReference>
<dbReference type="SUPFAM" id="SSF52794">
    <property type="entry name" value="PTS system IIB component-like"/>
    <property type="match status" value="1"/>
</dbReference>
<evidence type="ECO:0000313" key="18">
    <source>
        <dbReference type="Proteomes" id="UP000195152"/>
    </source>
</evidence>
<dbReference type="SUPFAM" id="SSF55804">
    <property type="entry name" value="Phoshotransferase/anion transport protein"/>
    <property type="match status" value="1"/>
</dbReference>
<evidence type="ECO:0000256" key="3">
    <source>
        <dbReference type="ARBA" id="ARBA00022448"/>
    </source>
</evidence>
<feature type="transmembrane region" description="Helical" evidence="13">
    <location>
        <begin position="336"/>
        <end position="357"/>
    </location>
</feature>
<feature type="domain" description="PTS EIIC type-2" evidence="16">
    <location>
        <begin position="123"/>
        <end position="457"/>
    </location>
</feature>
<keyword evidence="4" id="KW-1003">Cell membrane</keyword>
<keyword evidence="11 13" id="KW-1133">Transmembrane helix</keyword>
<feature type="domain" description="PTS EIIA type-2" evidence="14">
    <location>
        <begin position="505"/>
        <end position="650"/>
    </location>
</feature>
<sequence>MKLLAVTSCPNGIAHTYMAAENLQKTADKLGVQMKIETQGGIGVENELTEQDIREADGIIIAADRVVNKDRFVGKKLLVVGVQDGIRKPGEIIQKVISGNVPVYHSQSKIVESNQQERKQNPIYRHLMNGVSFMVPFIVVGGLLIAIALTLWGEKTPGGLVIPEGSFWKTIEQIGGASFTFMVPILAGYIAYSIADKPGLVPGMIGGYIAATGSFYGSESGAGFLGGIIAGFLAGYIALGIKKLKVPKAIQPIMPIIIIPVFTSLIVGLAFVFIIGAPVAQVFVSLTAWLAGMQGSSSILLALILGAMISFDMGGPVNKVAFLFGSAMIGERNYEIMGPIAAAICIPPIGMGLATFIGKGKFQDSEREMGKASFTMGLFGITEGAIPFAAQDPLRVIPSIMAGSMTGAVIAMIGHVGDRVAHGGPIVAVLGAVDNVFMFFVAVIVGSIVTAVVVNVLKKDVSKLEKQENEQIKEVSATIEVQQLEQETQARGEQVDKVEIKKLTDITSLELIETDLKGETRDDIIDEMIQKLKHVGALHSVTEFKQAIMNREQESTTGIGINIAIPHGKSAAVRKPSVVFGIKQSGIDWKSLDGTEAKLIFMIAVPKGNEGNEHLKILQMLSRKLMDDSFRERLLSVQTKAEAYKLLDEIA</sequence>
<dbReference type="Proteomes" id="UP000195152">
    <property type="component" value="Unassembled WGS sequence"/>
</dbReference>
<dbReference type="InterPro" id="IPR003353">
    <property type="entry name" value="PTS_IIB_fruc"/>
</dbReference>
<feature type="transmembrane region" description="Helical" evidence="13">
    <location>
        <begin position="173"/>
        <end position="192"/>
    </location>
</feature>
<gene>
    <name evidence="17" type="ORF">BK699_30900</name>
</gene>
<dbReference type="InterPro" id="IPR003352">
    <property type="entry name" value="PTS_EIIC"/>
</dbReference>
<dbReference type="Pfam" id="PF00359">
    <property type="entry name" value="PTS_EIIA_2"/>
    <property type="match status" value="1"/>
</dbReference>
<dbReference type="InterPro" id="IPR050864">
    <property type="entry name" value="Bacterial_PTS_Sugar_Transport"/>
</dbReference>
<evidence type="ECO:0000256" key="11">
    <source>
        <dbReference type="ARBA" id="ARBA00022989"/>
    </source>
</evidence>
<name>A0A242VZL8_BACTU</name>
<dbReference type="InterPro" id="IPR004715">
    <property type="entry name" value="PTS_IIA_fruc"/>
</dbReference>
<dbReference type="Pfam" id="PF02378">
    <property type="entry name" value="PTS_EIIC"/>
    <property type="match status" value="1"/>
</dbReference>
<evidence type="ECO:0000256" key="1">
    <source>
        <dbReference type="ARBA" id="ARBA00004429"/>
    </source>
</evidence>
<evidence type="ECO:0000259" key="16">
    <source>
        <dbReference type="PROSITE" id="PS51104"/>
    </source>
</evidence>
<dbReference type="InterPro" id="IPR016152">
    <property type="entry name" value="PTrfase/Anion_transptr"/>
</dbReference>
<evidence type="ECO:0000256" key="12">
    <source>
        <dbReference type="ARBA" id="ARBA00023136"/>
    </source>
</evidence>
<dbReference type="InterPro" id="IPR013011">
    <property type="entry name" value="PTS_EIIB_2"/>
</dbReference>
<dbReference type="PROSITE" id="PS51099">
    <property type="entry name" value="PTS_EIIB_TYPE_2"/>
    <property type="match status" value="1"/>
</dbReference>
<dbReference type="FunFam" id="3.40.930.10:FF:000009">
    <property type="entry name" value="PTS system, fructose specific IIABC component"/>
    <property type="match status" value="1"/>
</dbReference>
<keyword evidence="12 13" id="KW-0472">Membrane</keyword>
<feature type="domain" description="PTS EIIB type-2" evidence="15">
    <location>
        <begin position="1"/>
        <end position="98"/>
    </location>
</feature>
<proteinExistence type="predicted"/>
<dbReference type="Gene3D" id="3.40.930.10">
    <property type="entry name" value="Mannitol-specific EII, Chain A"/>
    <property type="match status" value="1"/>
</dbReference>
<feature type="transmembrane region" description="Helical" evidence="13">
    <location>
        <begin position="127"/>
        <end position="153"/>
    </location>
</feature>
<dbReference type="PANTHER" id="PTHR30505:SF0">
    <property type="entry name" value="FRUCTOSE-LIKE PTS SYSTEM EIIBC COMPONENT-RELATED"/>
    <property type="match status" value="1"/>
</dbReference>
<reference evidence="17 18" key="1">
    <citation type="submission" date="2016-10" db="EMBL/GenBank/DDBJ databases">
        <title>Comparative genomics of Bacillus thuringiensis reveals a path to pathogens against multiple invertebrate hosts.</title>
        <authorList>
            <person name="Zheng J."/>
            <person name="Gao Q."/>
            <person name="Liu H."/>
            <person name="Peng D."/>
            <person name="Ruan L."/>
            <person name="Sun M."/>
        </authorList>
    </citation>
    <scope>NUCLEOTIDE SEQUENCE [LARGE SCALE GENOMIC DNA]</scope>
    <source>
        <strain evidence="17">BGSC 4AC1</strain>
    </source>
</reference>
<keyword evidence="10" id="KW-0418">Kinase</keyword>
<keyword evidence="6" id="KW-0762">Sugar transport</keyword>
<dbReference type="InterPro" id="IPR006327">
    <property type="entry name" value="PTS_IIC_fruc"/>
</dbReference>
<evidence type="ECO:0000259" key="15">
    <source>
        <dbReference type="PROSITE" id="PS51099"/>
    </source>
</evidence>
<keyword evidence="5" id="KW-0597">Phosphoprotein</keyword>
<keyword evidence="8" id="KW-0598">Phosphotransferase system</keyword>
<dbReference type="InterPro" id="IPR003501">
    <property type="entry name" value="PTS_EIIB_2/3"/>
</dbReference>
<dbReference type="NCBIfam" id="TIGR01427">
    <property type="entry name" value="PTS_IIC_fructo"/>
    <property type="match status" value="1"/>
</dbReference>
<accession>A0A242VZL8</accession>
<dbReference type="InterPro" id="IPR013014">
    <property type="entry name" value="PTS_EIIC_2"/>
</dbReference>
<evidence type="ECO:0000256" key="6">
    <source>
        <dbReference type="ARBA" id="ARBA00022597"/>
    </source>
</evidence>
<dbReference type="FunFam" id="3.40.50.2300:FF:000014">
    <property type="entry name" value="PTS system fructose-like transporter subunit IIB"/>
    <property type="match status" value="1"/>
</dbReference>
<evidence type="ECO:0000256" key="9">
    <source>
        <dbReference type="ARBA" id="ARBA00022692"/>
    </source>
</evidence>
<dbReference type="CDD" id="cd00211">
    <property type="entry name" value="PTS_IIA_fru"/>
    <property type="match status" value="1"/>
</dbReference>
<evidence type="ECO:0000256" key="7">
    <source>
        <dbReference type="ARBA" id="ARBA00022679"/>
    </source>
</evidence>
<evidence type="ECO:0000256" key="5">
    <source>
        <dbReference type="ARBA" id="ARBA00022553"/>
    </source>
</evidence>
<dbReference type="GO" id="GO:0009401">
    <property type="term" value="P:phosphoenolpyruvate-dependent sugar phosphotransferase system"/>
    <property type="evidence" value="ECO:0007669"/>
    <property type="project" value="UniProtKB-KW"/>
</dbReference>
<feature type="transmembrane region" description="Helical" evidence="13">
    <location>
        <begin position="222"/>
        <end position="241"/>
    </location>
</feature>
<dbReference type="Pfam" id="PF02302">
    <property type="entry name" value="PTS_IIB"/>
    <property type="match status" value="1"/>
</dbReference>
<feature type="transmembrane region" description="Helical" evidence="13">
    <location>
        <begin position="396"/>
        <end position="416"/>
    </location>
</feature>
<dbReference type="PROSITE" id="PS51094">
    <property type="entry name" value="PTS_EIIA_TYPE_2"/>
    <property type="match status" value="1"/>
</dbReference>
<dbReference type="Gene3D" id="3.40.50.2300">
    <property type="match status" value="1"/>
</dbReference>
<keyword evidence="7" id="KW-0808">Transferase</keyword>
<dbReference type="GO" id="GO:0016301">
    <property type="term" value="F:kinase activity"/>
    <property type="evidence" value="ECO:0007669"/>
    <property type="project" value="UniProtKB-KW"/>
</dbReference>
<evidence type="ECO:0000256" key="4">
    <source>
        <dbReference type="ARBA" id="ARBA00022475"/>
    </source>
</evidence>
<protein>
    <submittedName>
        <fullName evidence="17">PTS mannose transporter subunit IIABC</fullName>
    </submittedName>
</protein>
<dbReference type="PROSITE" id="PS51104">
    <property type="entry name" value="PTS_EIIC_TYPE_2"/>
    <property type="match status" value="1"/>
</dbReference>
<comment type="caution">
    <text evidence="17">The sequence shown here is derived from an EMBL/GenBank/DDBJ whole genome shotgun (WGS) entry which is preliminary data.</text>
</comment>
<dbReference type="PROSITE" id="PS00372">
    <property type="entry name" value="PTS_EIIA_TYPE_2_HIS"/>
    <property type="match status" value="1"/>
</dbReference>
<dbReference type="GO" id="GO:0005886">
    <property type="term" value="C:plasma membrane"/>
    <property type="evidence" value="ECO:0007669"/>
    <property type="project" value="UniProtKB-SubCell"/>
</dbReference>
<evidence type="ECO:0000256" key="8">
    <source>
        <dbReference type="ARBA" id="ARBA00022683"/>
    </source>
</evidence>
<feature type="transmembrane region" description="Helical" evidence="13">
    <location>
        <begin position="253"/>
        <end position="279"/>
    </location>
</feature>
<dbReference type="GO" id="GO:0022877">
    <property type="term" value="F:protein-N(PI)-phosphohistidine-fructose phosphotransferase system transporter activity"/>
    <property type="evidence" value="ECO:0007669"/>
    <property type="project" value="InterPro"/>
</dbReference>
<dbReference type="GO" id="GO:0005737">
    <property type="term" value="C:cytoplasm"/>
    <property type="evidence" value="ECO:0007669"/>
    <property type="project" value="UniProtKB-SubCell"/>
</dbReference>
<dbReference type="GO" id="GO:0090563">
    <property type="term" value="F:protein-phosphocysteine-sugar phosphotransferase activity"/>
    <property type="evidence" value="ECO:0007669"/>
    <property type="project" value="TreeGrafter"/>
</dbReference>
<dbReference type="CDD" id="cd05569">
    <property type="entry name" value="PTS_IIB_fructose"/>
    <property type="match status" value="1"/>
</dbReference>
<keyword evidence="3" id="KW-0813">Transport</keyword>
<dbReference type="EMBL" id="NFCF01000111">
    <property type="protein sequence ID" value="OTW44591.1"/>
    <property type="molecule type" value="Genomic_DNA"/>
</dbReference>
<dbReference type="NCBIfam" id="TIGR00848">
    <property type="entry name" value="fruA"/>
    <property type="match status" value="1"/>
</dbReference>
<dbReference type="InterPro" id="IPR036095">
    <property type="entry name" value="PTS_EIIB-like_sf"/>
</dbReference>
<evidence type="ECO:0000259" key="14">
    <source>
        <dbReference type="PROSITE" id="PS51094"/>
    </source>
</evidence>